<name>A0A0F8Z8F5_9ZZZZ</name>
<dbReference type="InterPro" id="IPR012675">
    <property type="entry name" value="Beta-grasp_dom_sf"/>
</dbReference>
<dbReference type="InterPro" id="IPR003749">
    <property type="entry name" value="ThiS/MoaD-like"/>
</dbReference>
<dbReference type="SUPFAM" id="SSF54285">
    <property type="entry name" value="MoaD/ThiS"/>
    <property type="match status" value="1"/>
</dbReference>
<dbReference type="InterPro" id="IPR016155">
    <property type="entry name" value="Mopterin_synth/thiamin_S_b"/>
</dbReference>
<comment type="caution">
    <text evidence="1">The sequence shown here is derived from an EMBL/GenBank/DDBJ whole genome shotgun (WGS) entry which is preliminary data.</text>
</comment>
<dbReference type="Gene3D" id="3.10.20.30">
    <property type="match status" value="1"/>
</dbReference>
<proteinExistence type="predicted"/>
<evidence type="ECO:0008006" key="2">
    <source>
        <dbReference type="Google" id="ProtNLM"/>
    </source>
</evidence>
<dbReference type="CDD" id="cd17040">
    <property type="entry name" value="Ubl_MoaD_like"/>
    <property type="match status" value="1"/>
</dbReference>
<evidence type="ECO:0000313" key="1">
    <source>
        <dbReference type="EMBL" id="KKK90062.1"/>
    </source>
</evidence>
<dbReference type="AlphaFoldDB" id="A0A0F8Z8F5"/>
<reference evidence="1" key="1">
    <citation type="journal article" date="2015" name="Nature">
        <title>Complex archaea that bridge the gap between prokaryotes and eukaryotes.</title>
        <authorList>
            <person name="Spang A."/>
            <person name="Saw J.H."/>
            <person name="Jorgensen S.L."/>
            <person name="Zaremba-Niedzwiedzka K."/>
            <person name="Martijn J."/>
            <person name="Lind A.E."/>
            <person name="van Eijk R."/>
            <person name="Schleper C."/>
            <person name="Guy L."/>
            <person name="Ettema T.J."/>
        </authorList>
    </citation>
    <scope>NUCLEOTIDE SEQUENCE</scope>
</reference>
<protein>
    <recommendedName>
        <fullName evidence="2">MoaD/ThiS family protein</fullName>
    </recommendedName>
</protein>
<dbReference type="EMBL" id="LAZR01049261">
    <property type="protein sequence ID" value="KKK90062.1"/>
    <property type="molecule type" value="Genomic_DNA"/>
</dbReference>
<organism evidence="1">
    <name type="scientific">marine sediment metagenome</name>
    <dbReference type="NCBI Taxonomy" id="412755"/>
    <lineage>
        <taxon>unclassified sequences</taxon>
        <taxon>metagenomes</taxon>
        <taxon>ecological metagenomes</taxon>
    </lineage>
</organism>
<accession>A0A0F8Z8F5</accession>
<gene>
    <name evidence="1" type="ORF">LCGC14_2726860</name>
</gene>
<sequence length="112" mass="12321">MSQSWLDKSFIKILFVRGTQIGISVDSRGADAPFPIHFCIPDDDVYSLRSVIKELAAFNERLRELILDEETGTLKGNAMLVLNGTHTDLLAGMDTLIKSGDRLLLIPYLAGG</sequence>
<dbReference type="Pfam" id="PF02597">
    <property type="entry name" value="ThiS"/>
    <property type="match status" value="1"/>
</dbReference>